<feature type="domain" description="Alpha-D-phosphohexomutase C-terminal" evidence="8">
    <location>
        <begin position="424"/>
        <end position="467"/>
    </location>
</feature>
<feature type="domain" description="Alpha-D-phosphohexomutase alpha/beta/alpha" evidence="11">
    <location>
        <begin position="272"/>
        <end position="376"/>
    </location>
</feature>
<evidence type="ECO:0000256" key="6">
    <source>
        <dbReference type="ARBA" id="ARBA00023235"/>
    </source>
</evidence>
<dbReference type="PANTHER" id="PTHR45745">
    <property type="entry name" value="PHOSPHOMANNOMUTASE 45A"/>
    <property type="match status" value="1"/>
</dbReference>
<dbReference type="Proteomes" id="UP001595844">
    <property type="component" value="Unassembled WGS sequence"/>
</dbReference>
<evidence type="ECO:0000256" key="5">
    <source>
        <dbReference type="ARBA" id="ARBA00022842"/>
    </source>
</evidence>
<dbReference type="CDD" id="cd05799">
    <property type="entry name" value="PGM2"/>
    <property type="match status" value="1"/>
</dbReference>
<accession>A0ABV8VQU7</accession>
<dbReference type="GO" id="GO:0016853">
    <property type="term" value="F:isomerase activity"/>
    <property type="evidence" value="ECO:0007669"/>
    <property type="project" value="UniProtKB-KW"/>
</dbReference>
<keyword evidence="3" id="KW-0597">Phosphoprotein</keyword>
<organism evidence="12 13">
    <name type="scientific">Nocardia halotolerans</name>
    <dbReference type="NCBI Taxonomy" id="1755878"/>
    <lineage>
        <taxon>Bacteria</taxon>
        <taxon>Bacillati</taxon>
        <taxon>Actinomycetota</taxon>
        <taxon>Actinomycetes</taxon>
        <taxon>Mycobacteriales</taxon>
        <taxon>Nocardiaceae</taxon>
        <taxon>Nocardia</taxon>
    </lineage>
</organism>
<name>A0ABV8VQU7_9NOCA</name>
<evidence type="ECO:0000256" key="3">
    <source>
        <dbReference type="ARBA" id="ARBA00022553"/>
    </source>
</evidence>
<dbReference type="Pfam" id="PF02878">
    <property type="entry name" value="PGM_PMM_I"/>
    <property type="match status" value="1"/>
</dbReference>
<dbReference type="Pfam" id="PF02880">
    <property type="entry name" value="PGM_PMM_III"/>
    <property type="match status" value="1"/>
</dbReference>
<evidence type="ECO:0000259" key="10">
    <source>
        <dbReference type="Pfam" id="PF02879"/>
    </source>
</evidence>
<sequence length="501" mass="52326">MLRFGTAGLRGPLRDGPDGMNVTTVSRATAGLAGWLRGRCLGGGQVVVGRDARHGSAEFATATAEICAAAGFPVTLLPDPVPTPVVAFAVRELGAVAGVQITASHNPPADNGYKVYLDGGSQLLAPADTEIEQCIEQVLEPIARQAVSPSGAELVDRYLARIAELPAALGGPGERAAVRIALTPLHGVGGELAVRALAAAGFDDVHVVDEQFAPDPDFPTVAFPNPEEPGATDLLLALAQRVDADVAIALDPDADRCAVGLPGPRGWRMLRGDETGVLLADYVLRTDPADPLVATTIVSSRLLSKLAAARSVRYAETLTGFKWLARAGDGLVYAYEEAIGHCVDPSTVRDKDGISAAVATADLVALLKSQGRTLLDELDSYAVEFGLHAGDQVSLRLPDQAAAIALAAALRADPPDEIAGTRVKFTDQSQVRGRMRTDALIFDADDFRIVIRPSGTEPKLKCYLEVFAPVADRAALPQARTAAMARLAELADFCGALSPAG</sequence>
<dbReference type="SUPFAM" id="SSF55957">
    <property type="entry name" value="Phosphoglucomutase, C-terminal domain"/>
    <property type="match status" value="1"/>
</dbReference>
<keyword evidence="13" id="KW-1185">Reference proteome</keyword>
<keyword evidence="4 7" id="KW-0479">Metal-binding</keyword>
<dbReference type="Gene3D" id="3.40.120.10">
    <property type="entry name" value="Alpha-D-Glucose-1,6-Bisphosphate, subunit A, domain 3"/>
    <property type="match status" value="3"/>
</dbReference>
<dbReference type="InterPro" id="IPR016066">
    <property type="entry name" value="A-D-PHexomutase_CS"/>
</dbReference>
<evidence type="ECO:0000313" key="12">
    <source>
        <dbReference type="EMBL" id="MFC4377562.1"/>
    </source>
</evidence>
<dbReference type="Pfam" id="PF00408">
    <property type="entry name" value="PGM_PMM_IV"/>
    <property type="match status" value="1"/>
</dbReference>
<evidence type="ECO:0000259" key="9">
    <source>
        <dbReference type="Pfam" id="PF02878"/>
    </source>
</evidence>
<gene>
    <name evidence="12" type="ORF">ACFO5K_26125</name>
</gene>
<evidence type="ECO:0000313" key="13">
    <source>
        <dbReference type="Proteomes" id="UP001595844"/>
    </source>
</evidence>
<dbReference type="EMBL" id="JBHSDL010000038">
    <property type="protein sequence ID" value="MFC4377562.1"/>
    <property type="molecule type" value="Genomic_DNA"/>
</dbReference>
<keyword evidence="6 12" id="KW-0413">Isomerase</keyword>
<dbReference type="Pfam" id="PF02879">
    <property type="entry name" value="PGM_PMM_II"/>
    <property type="match status" value="1"/>
</dbReference>
<dbReference type="PROSITE" id="PS00710">
    <property type="entry name" value="PGM_PMM"/>
    <property type="match status" value="1"/>
</dbReference>
<evidence type="ECO:0000256" key="2">
    <source>
        <dbReference type="ARBA" id="ARBA00010231"/>
    </source>
</evidence>
<dbReference type="InterPro" id="IPR005843">
    <property type="entry name" value="A-D-PHexomutase_C"/>
</dbReference>
<evidence type="ECO:0000259" key="11">
    <source>
        <dbReference type="Pfam" id="PF02880"/>
    </source>
</evidence>
<dbReference type="RefSeq" id="WP_378568372.1">
    <property type="nucleotide sequence ID" value="NZ_JBHSDL010000038.1"/>
</dbReference>
<dbReference type="InterPro" id="IPR005846">
    <property type="entry name" value="A-D-PHexomutase_a/b/a-III"/>
</dbReference>
<dbReference type="InterPro" id="IPR036900">
    <property type="entry name" value="A-D-PHexomutase_C_sf"/>
</dbReference>
<evidence type="ECO:0000256" key="1">
    <source>
        <dbReference type="ARBA" id="ARBA00001946"/>
    </source>
</evidence>
<dbReference type="InterPro" id="IPR005841">
    <property type="entry name" value="Alpha-D-phosphohexomutase_SF"/>
</dbReference>
<evidence type="ECO:0000256" key="7">
    <source>
        <dbReference type="RuleBase" id="RU004326"/>
    </source>
</evidence>
<protein>
    <submittedName>
        <fullName evidence="12">Phospho-sugar mutase</fullName>
        <ecNumber evidence="12">5.4.2.-</ecNumber>
    </submittedName>
</protein>
<dbReference type="InterPro" id="IPR016055">
    <property type="entry name" value="A-D-PHexomutase_a/b/a-I/II/III"/>
</dbReference>
<proteinExistence type="inferred from homology"/>
<dbReference type="EC" id="5.4.2.-" evidence="12"/>
<dbReference type="InterPro" id="IPR005844">
    <property type="entry name" value="A-D-PHexomutase_a/b/a-I"/>
</dbReference>
<dbReference type="PRINTS" id="PR00509">
    <property type="entry name" value="PGMPMM"/>
</dbReference>
<dbReference type="PANTHER" id="PTHR45745:SF1">
    <property type="entry name" value="PHOSPHOGLUCOMUTASE 2B-RELATED"/>
    <property type="match status" value="1"/>
</dbReference>
<keyword evidence="5 7" id="KW-0460">Magnesium</keyword>
<comment type="caution">
    <text evidence="12">The sequence shown here is derived from an EMBL/GenBank/DDBJ whole genome shotgun (WGS) entry which is preliminary data.</text>
</comment>
<comment type="cofactor">
    <cofactor evidence="1">
        <name>Mg(2+)</name>
        <dbReference type="ChEBI" id="CHEBI:18420"/>
    </cofactor>
</comment>
<dbReference type="SUPFAM" id="SSF53738">
    <property type="entry name" value="Phosphoglucomutase, first 3 domains"/>
    <property type="match status" value="3"/>
</dbReference>
<dbReference type="InterPro" id="IPR005845">
    <property type="entry name" value="A-D-PHexomutase_a/b/a-II"/>
</dbReference>
<comment type="similarity">
    <text evidence="2 7">Belongs to the phosphohexose mutase family.</text>
</comment>
<evidence type="ECO:0000259" key="8">
    <source>
        <dbReference type="Pfam" id="PF00408"/>
    </source>
</evidence>
<reference evidence="13" key="1">
    <citation type="journal article" date="2019" name="Int. J. Syst. Evol. Microbiol.">
        <title>The Global Catalogue of Microorganisms (GCM) 10K type strain sequencing project: providing services to taxonomists for standard genome sequencing and annotation.</title>
        <authorList>
            <consortium name="The Broad Institute Genomics Platform"/>
            <consortium name="The Broad Institute Genome Sequencing Center for Infectious Disease"/>
            <person name="Wu L."/>
            <person name="Ma J."/>
        </authorList>
    </citation>
    <scope>NUCLEOTIDE SEQUENCE [LARGE SCALE GENOMIC DNA]</scope>
    <source>
        <strain evidence="13">IBRC-M 10490</strain>
    </source>
</reference>
<feature type="domain" description="Alpha-D-phosphohexomutase alpha/beta/alpha" evidence="10">
    <location>
        <begin position="172"/>
        <end position="259"/>
    </location>
</feature>
<evidence type="ECO:0000256" key="4">
    <source>
        <dbReference type="ARBA" id="ARBA00022723"/>
    </source>
</evidence>
<feature type="domain" description="Alpha-D-phosphohexomutase alpha/beta/alpha" evidence="9">
    <location>
        <begin position="3"/>
        <end position="137"/>
    </location>
</feature>
<dbReference type="Gene3D" id="3.30.310.50">
    <property type="entry name" value="Alpha-D-phosphohexomutase, C-terminal domain"/>
    <property type="match status" value="1"/>
</dbReference>